<reference evidence="2 3" key="2">
    <citation type="journal article" date="2016" name="Sci. Rep.">
        <title>The genome of Rhizobiales bacteria in predatory ants reveals urease gene functions but no genes for nitrogen fixation.</title>
        <authorList>
            <person name="Neuvonen M.M."/>
            <person name="Tamarit D."/>
            <person name="Naslund K."/>
            <person name="Liebig J."/>
            <person name="Feldhaar H."/>
            <person name="Moran N.A."/>
            <person name="Guy L."/>
            <person name="Andersson S.G."/>
        </authorList>
    </citation>
    <scope>NUCLEOTIDE SEQUENCE [LARGE SCALE GENOMIC DNA]</scope>
    <source>
        <strain evidence="2 3">Hsal</strain>
    </source>
</reference>
<gene>
    <name evidence="2" type="ORF">BHV28_04760</name>
</gene>
<feature type="coiled-coil region" evidence="1">
    <location>
        <begin position="22"/>
        <end position="49"/>
    </location>
</feature>
<evidence type="ECO:0008006" key="4">
    <source>
        <dbReference type="Google" id="ProtNLM"/>
    </source>
</evidence>
<reference evidence="2 3" key="1">
    <citation type="journal article" date="2010" name="Science">
        <title>Genomic comparison of the ants Camponotus floridanus and Harpegnathos saltator.</title>
        <authorList>
            <person name="Bonasio R."/>
            <person name="Zhang G."/>
            <person name="Ye C."/>
            <person name="Mutti N.S."/>
            <person name="Fang X."/>
            <person name="Qin N."/>
            <person name="Donahue G."/>
            <person name="Yang P."/>
            <person name="Li Q."/>
            <person name="Li C."/>
            <person name="Zhang P."/>
            <person name="Huang Z."/>
            <person name="Berger S.L."/>
            <person name="Reinberg D."/>
            <person name="Wang J."/>
            <person name="Liebig J."/>
        </authorList>
    </citation>
    <scope>NUCLEOTIDE SEQUENCE [LARGE SCALE GENOMIC DNA]</scope>
    <source>
        <strain evidence="2 3">Hsal</strain>
    </source>
</reference>
<evidence type="ECO:0000313" key="3">
    <source>
        <dbReference type="Proteomes" id="UP000188912"/>
    </source>
</evidence>
<name>A0A1U9JTJ8_9HYPH</name>
<evidence type="ECO:0000313" key="2">
    <source>
        <dbReference type="EMBL" id="AQS41188.1"/>
    </source>
</evidence>
<keyword evidence="3" id="KW-1185">Reference proteome</keyword>
<proteinExistence type="predicted"/>
<dbReference type="KEGG" id="thd:BHV28_04760"/>
<keyword evidence="1" id="KW-0175">Coiled coil</keyword>
<feature type="coiled-coil region" evidence="1">
    <location>
        <begin position="78"/>
        <end position="105"/>
    </location>
</feature>
<evidence type="ECO:0000256" key="1">
    <source>
        <dbReference type="SAM" id="Coils"/>
    </source>
</evidence>
<accession>A0A1U9JTJ8</accession>
<dbReference type="EMBL" id="CP017315">
    <property type="protein sequence ID" value="AQS41188.1"/>
    <property type="molecule type" value="Genomic_DNA"/>
</dbReference>
<sequence>MKPQTGIVRLKQFQLRERHRQLTQLETMTSEFERMAANLEAQIAAEEAKAGITDTSNVAYPTFALAARGRRDNLLASISNLHAQTEDAEHKLQQAQAELEHAQALEKRDGGQNTAKDESIVFIQRRAIIG</sequence>
<dbReference type="Proteomes" id="UP000188912">
    <property type="component" value="Chromosome"/>
</dbReference>
<dbReference type="STRING" id="1902579.BHV28_04760"/>
<protein>
    <recommendedName>
        <fullName evidence="4">Flagellar FliJ protein</fullName>
    </recommendedName>
</protein>
<dbReference type="AlphaFoldDB" id="A0A1U9JTJ8"/>
<organism evidence="2 3">
    <name type="scientific">Candidatus Tokpelaia hoelldobleri</name>
    <dbReference type="NCBI Taxonomy" id="1902579"/>
    <lineage>
        <taxon>Bacteria</taxon>
        <taxon>Pseudomonadati</taxon>
        <taxon>Pseudomonadota</taxon>
        <taxon>Alphaproteobacteria</taxon>
        <taxon>Hyphomicrobiales</taxon>
        <taxon>Candidatus Tokpelaia</taxon>
    </lineage>
</organism>